<accession>A0A167X4G5</accession>
<dbReference type="OrthoDB" id="5236058at2759"/>
<proteinExistence type="predicted"/>
<dbReference type="Proteomes" id="UP000078544">
    <property type="component" value="Unassembled WGS sequence"/>
</dbReference>
<evidence type="ECO:0000313" key="1">
    <source>
        <dbReference type="EMBL" id="KZZ89619.1"/>
    </source>
</evidence>
<dbReference type="EMBL" id="AZGY01000024">
    <property type="protein sequence ID" value="KZZ89619.1"/>
    <property type="molecule type" value="Genomic_DNA"/>
</dbReference>
<evidence type="ECO:0000313" key="2">
    <source>
        <dbReference type="Proteomes" id="UP000078544"/>
    </source>
</evidence>
<organism evidence="1 2">
    <name type="scientific">Moelleriella libera RCEF 2490</name>
    <dbReference type="NCBI Taxonomy" id="1081109"/>
    <lineage>
        <taxon>Eukaryota</taxon>
        <taxon>Fungi</taxon>
        <taxon>Dikarya</taxon>
        <taxon>Ascomycota</taxon>
        <taxon>Pezizomycotina</taxon>
        <taxon>Sordariomycetes</taxon>
        <taxon>Hypocreomycetidae</taxon>
        <taxon>Hypocreales</taxon>
        <taxon>Clavicipitaceae</taxon>
        <taxon>Moelleriella</taxon>
    </lineage>
</organism>
<protein>
    <submittedName>
        <fullName evidence="1">Uncharacterized protein</fullName>
    </submittedName>
</protein>
<gene>
    <name evidence="1" type="ORF">AAL_07512</name>
</gene>
<comment type="caution">
    <text evidence="1">The sequence shown here is derived from an EMBL/GenBank/DDBJ whole genome shotgun (WGS) entry which is preliminary data.</text>
</comment>
<sequence length="343" mass="38378">MKLRARITSFLTRSRLPARAAPCSRFGMPYKHDPRHSLSTAALVRAAPSKLRLEIEEDASIWSIKTTLLIEAASQNPRCTMRKTLSRPMVADLQSNNTFQTLQSPRIVKRHSDETPPVEEPLSPENVQEIVAFLDEKFPHLHFMVGGLTALTYYGFTNCAPSCVTISCAPEAVRIVKAWAKALSIYVSPSPPDELGIRTRDGVSRCVRITDLDEQDHSDSGQGIKGARVLSLPRLFMDLAASYMGYAALGSKAQVARYDGFLTWALREMKVRGQQLKMEQWCQLNDWRFMDKFLEDGPWFIDMLLSAGLDLTRVTGAWVSDLAPEDEGSWGCSTWTGWKSTSS</sequence>
<dbReference type="STRING" id="1081109.A0A167X4G5"/>
<keyword evidence="2" id="KW-1185">Reference proteome</keyword>
<dbReference type="AlphaFoldDB" id="A0A167X4G5"/>
<reference evidence="1" key="1">
    <citation type="journal article" date="2016" name="Genome Biol. Evol.">
        <title>Divergent and convergent evolution of fungal pathogenicity.</title>
        <authorList>
            <person name="Shang Y."/>
            <person name="Xiao G."/>
            <person name="Zheng P."/>
            <person name="Cen K."/>
            <person name="Zhan S."/>
            <person name="Wang C."/>
        </authorList>
    </citation>
    <scope>NUCLEOTIDE SEQUENCE [LARGE SCALE GENOMIC DNA]</scope>
    <source>
        <strain evidence="1">RCEF 2490</strain>
    </source>
</reference>
<name>A0A167X4G5_9HYPO</name>